<proteinExistence type="predicted"/>
<dbReference type="Pfam" id="PF15077">
    <property type="entry name" value="MAJIN"/>
    <property type="match status" value="1"/>
</dbReference>
<dbReference type="InParanoid" id="A0A6J2VV71"/>
<evidence type="ECO:0000313" key="1">
    <source>
        <dbReference type="Proteomes" id="UP000504632"/>
    </source>
</evidence>
<protein>
    <submittedName>
        <fullName evidence="2">Membrane-anchored junction protein</fullName>
    </submittedName>
</protein>
<dbReference type="PANTHER" id="PTHR35824">
    <property type="entry name" value="MEMBRANE-ANCHORED JUNCTION PROTEIN MAJIN"/>
    <property type="match status" value="1"/>
</dbReference>
<dbReference type="GeneID" id="115816255"/>
<dbReference type="InterPro" id="IPR027816">
    <property type="entry name" value="MAJIN"/>
</dbReference>
<dbReference type="OrthoDB" id="6162963at2759"/>
<accession>A0A6J2VV71</accession>
<sequence length="141" mass="16545">MPIYAFSFPIPETRFFLAGRRVYKFKIMPGSNISGEEEMINEKCVSEELESAVRAVLACLDNLHPFTTQHFTIFPYKSKWERVSQLRIRRGSKRLSAYPFLITLYVEARDTAHQYVAQRMEALDSPEPLHRPELWKATLKY</sequence>
<gene>
    <name evidence="2" type="primary">majin</name>
</gene>
<dbReference type="RefSeq" id="XP_030635081.1">
    <property type="nucleotide sequence ID" value="XM_030779221.1"/>
</dbReference>
<reference evidence="2" key="1">
    <citation type="submission" date="2025-08" db="UniProtKB">
        <authorList>
            <consortium name="RefSeq"/>
        </authorList>
    </citation>
    <scope>IDENTIFICATION</scope>
</reference>
<dbReference type="GO" id="GO:0007129">
    <property type="term" value="P:homologous chromosome pairing at meiosis"/>
    <property type="evidence" value="ECO:0007669"/>
    <property type="project" value="TreeGrafter"/>
</dbReference>
<keyword evidence="1" id="KW-1185">Reference proteome</keyword>
<dbReference type="GO" id="GO:0070197">
    <property type="term" value="P:meiotic attachment of telomere to nuclear envelope"/>
    <property type="evidence" value="ECO:0007669"/>
    <property type="project" value="TreeGrafter"/>
</dbReference>
<name>A0A6J2VV71_CHACN</name>
<dbReference type="GO" id="GO:0005637">
    <property type="term" value="C:nuclear inner membrane"/>
    <property type="evidence" value="ECO:0007669"/>
    <property type="project" value="TreeGrafter"/>
</dbReference>
<dbReference type="Proteomes" id="UP000504632">
    <property type="component" value="Chromosome 7"/>
</dbReference>
<dbReference type="AlphaFoldDB" id="A0A6J2VV71"/>
<dbReference type="GO" id="GO:0003677">
    <property type="term" value="F:DNA binding"/>
    <property type="evidence" value="ECO:0007669"/>
    <property type="project" value="InterPro"/>
</dbReference>
<dbReference type="PANTHER" id="PTHR35824:SF1">
    <property type="entry name" value="MEMBRANE-ANCHORED JUNCTION PROTEIN"/>
    <property type="match status" value="1"/>
</dbReference>
<evidence type="ECO:0000313" key="2">
    <source>
        <dbReference type="RefSeq" id="XP_030635081.1"/>
    </source>
</evidence>
<organism evidence="1 2">
    <name type="scientific">Chanos chanos</name>
    <name type="common">Milkfish</name>
    <name type="synonym">Mugil chanos</name>
    <dbReference type="NCBI Taxonomy" id="29144"/>
    <lineage>
        <taxon>Eukaryota</taxon>
        <taxon>Metazoa</taxon>
        <taxon>Chordata</taxon>
        <taxon>Craniata</taxon>
        <taxon>Vertebrata</taxon>
        <taxon>Euteleostomi</taxon>
        <taxon>Actinopterygii</taxon>
        <taxon>Neopterygii</taxon>
        <taxon>Teleostei</taxon>
        <taxon>Ostariophysi</taxon>
        <taxon>Gonorynchiformes</taxon>
        <taxon>Chanidae</taxon>
        <taxon>Chanos</taxon>
    </lineage>
</organism>
<dbReference type="CTD" id="283129"/>